<organism evidence="3 4">
    <name type="scientific">Hibiscus sabdariffa</name>
    <name type="common">roselle</name>
    <dbReference type="NCBI Taxonomy" id="183260"/>
    <lineage>
        <taxon>Eukaryota</taxon>
        <taxon>Viridiplantae</taxon>
        <taxon>Streptophyta</taxon>
        <taxon>Embryophyta</taxon>
        <taxon>Tracheophyta</taxon>
        <taxon>Spermatophyta</taxon>
        <taxon>Magnoliopsida</taxon>
        <taxon>eudicotyledons</taxon>
        <taxon>Gunneridae</taxon>
        <taxon>Pentapetalae</taxon>
        <taxon>rosids</taxon>
        <taxon>malvids</taxon>
        <taxon>Malvales</taxon>
        <taxon>Malvaceae</taxon>
        <taxon>Malvoideae</taxon>
        <taxon>Hibiscus</taxon>
    </lineage>
</organism>
<evidence type="ECO:0000259" key="2">
    <source>
        <dbReference type="Pfam" id="PF03372"/>
    </source>
</evidence>
<dbReference type="SUPFAM" id="SSF56219">
    <property type="entry name" value="DNase I-like"/>
    <property type="match status" value="1"/>
</dbReference>
<keyword evidence="4" id="KW-1185">Reference proteome</keyword>
<dbReference type="EMBL" id="JBBPBN010000020">
    <property type="protein sequence ID" value="KAK9017600.1"/>
    <property type="molecule type" value="Genomic_DNA"/>
</dbReference>
<name>A0ABR2RXP0_9ROSI</name>
<dbReference type="PANTHER" id="PTHR35218">
    <property type="entry name" value="RNASE H DOMAIN-CONTAINING PROTEIN"/>
    <property type="match status" value="1"/>
</dbReference>
<feature type="domain" description="Endonuclease/exonuclease/phosphatase" evidence="2">
    <location>
        <begin position="95"/>
        <end position="232"/>
    </location>
</feature>
<gene>
    <name evidence="3" type="ORF">V6N11_080077</name>
</gene>
<dbReference type="InterPro" id="IPR005135">
    <property type="entry name" value="Endo/exonuclease/phosphatase"/>
</dbReference>
<dbReference type="Proteomes" id="UP001396334">
    <property type="component" value="Unassembled WGS sequence"/>
</dbReference>
<feature type="region of interest" description="Disordered" evidence="1">
    <location>
        <begin position="39"/>
        <end position="84"/>
    </location>
</feature>
<proteinExistence type="predicted"/>
<dbReference type="PANTHER" id="PTHR35218:SF9">
    <property type="entry name" value="ENDONUCLEASE_EXONUCLEASE_PHOSPHATASE DOMAIN-CONTAINING PROTEIN"/>
    <property type="match status" value="1"/>
</dbReference>
<reference evidence="3 4" key="1">
    <citation type="journal article" date="2024" name="G3 (Bethesda)">
        <title>Genome assembly of Hibiscus sabdariffa L. provides insights into metabolisms of medicinal natural products.</title>
        <authorList>
            <person name="Kim T."/>
        </authorList>
    </citation>
    <scope>NUCLEOTIDE SEQUENCE [LARGE SCALE GENOMIC DNA]</scope>
    <source>
        <strain evidence="3">TK-2024</strain>
        <tissue evidence="3">Old leaves</tissue>
    </source>
</reference>
<dbReference type="Pfam" id="PF03372">
    <property type="entry name" value="Exo_endo_phos"/>
    <property type="match status" value="1"/>
</dbReference>
<evidence type="ECO:0000313" key="3">
    <source>
        <dbReference type="EMBL" id="KAK9017600.1"/>
    </source>
</evidence>
<evidence type="ECO:0000313" key="4">
    <source>
        <dbReference type="Proteomes" id="UP001396334"/>
    </source>
</evidence>
<dbReference type="InterPro" id="IPR036691">
    <property type="entry name" value="Endo/exonu/phosph_ase_sf"/>
</dbReference>
<accession>A0ABR2RXP0</accession>
<evidence type="ECO:0000256" key="1">
    <source>
        <dbReference type="SAM" id="MobiDB-lite"/>
    </source>
</evidence>
<sequence>MASPKEQSRKDIIPATIVIAENETMITLSELNPVHTFPFPRRQHHLGPPVNNDTVMGRDEEDSPLPNCESSKRPRVQHSSPNVSLQEDLDDVASYGRSGGLSLAWKGNISISLCTFSRRHIDVMINADSDGFSWRFTGFYGAPEVNNRIDSWRLLRQLNDCPDIPWCVLGDFNEILCSDEKVGGLQRAGWQMQNFRDAFSYCALDDMGYKGIWYTWVWGRSTSNNIHCRLDRGVASLKWTGSGTSSLMLHGSLSNRAKMRGTTDPSVILQGI</sequence>
<comment type="caution">
    <text evidence="3">The sequence shown here is derived from an EMBL/GenBank/DDBJ whole genome shotgun (WGS) entry which is preliminary data.</text>
</comment>
<protein>
    <recommendedName>
        <fullName evidence="2">Endonuclease/exonuclease/phosphatase domain-containing protein</fullName>
    </recommendedName>
</protein>
<dbReference type="Gene3D" id="3.60.10.10">
    <property type="entry name" value="Endonuclease/exonuclease/phosphatase"/>
    <property type="match status" value="1"/>
</dbReference>